<evidence type="ECO:0000256" key="4">
    <source>
        <dbReference type="ARBA" id="ARBA00022475"/>
    </source>
</evidence>
<reference evidence="11 12" key="1">
    <citation type="journal article" date="2010" name="Stand. Genomic Sci.">
        <title>Complete genome sequence of Spirochaeta smaragdinae type strain (SEBR 4228).</title>
        <authorList>
            <person name="Mavromatis K."/>
            <person name="Yasawong M."/>
            <person name="Chertkov O."/>
            <person name="Lapidus A."/>
            <person name="Lucas S."/>
            <person name="Nolan M."/>
            <person name="Del Rio T.G."/>
            <person name="Tice H."/>
            <person name="Cheng J.F."/>
            <person name="Pitluck S."/>
            <person name="Liolios K."/>
            <person name="Ivanova N."/>
            <person name="Tapia R."/>
            <person name="Han C."/>
            <person name="Bruce D."/>
            <person name="Goodwin L."/>
            <person name="Pati A."/>
            <person name="Chen A."/>
            <person name="Palaniappan K."/>
            <person name="Land M."/>
            <person name="Hauser L."/>
            <person name="Chang Y.J."/>
            <person name="Jeffries C.D."/>
            <person name="Detter J.C."/>
            <person name="Rohde M."/>
            <person name="Brambilla E."/>
            <person name="Spring S."/>
            <person name="Goker M."/>
            <person name="Sikorski J."/>
            <person name="Woyke T."/>
            <person name="Bristow J."/>
            <person name="Eisen J.A."/>
            <person name="Markowitz V."/>
            <person name="Hugenholtz P."/>
            <person name="Klenk H.P."/>
            <person name="Kyrpides N.C."/>
        </authorList>
    </citation>
    <scope>NUCLEOTIDE SEQUENCE [LARGE SCALE GENOMIC DNA]</scope>
    <source>
        <strain evidence="12">DSM 11293 / JCM 15392 / SEBR 4228</strain>
    </source>
</reference>
<comment type="subcellular location">
    <subcellularLocation>
        <location evidence="1">Cell membrane</location>
        <topology evidence="1">Lipid-anchor</topology>
    </subcellularLocation>
</comment>
<dbReference type="AlphaFoldDB" id="E1R2M7"/>
<dbReference type="Gene3D" id="3.40.50.2300">
    <property type="match status" value="2"/>
</dbReference>
<sequence length="327" mass="34335">MKRGVVLAILFFLLAAGMLFAAGSQEASEEEALKVALALPGPISDNGWSASAYEGLMMIEENYGAEVSYTENVSTSDMEDVFRSYSELGYSIIFGHGSQFTDAIHAVAGDYPDIQFIIINGNSPKAPNIACIQVADDQQGFMMGAVAALLTKTGTIGVIGGVEIPPIKMAVDGYMLGAKYADPNVEVLSTLTGSFDDVAKAKETALAMIGNGADIVGAIANQAGLGSIEGCKERGVMAVGSNQDQNPVAPDTVVVSVVKSIPVLFTFAFEKMAEGSLEPKVYRLGVNEGAVYLSSWHGFEDKVPAEVKAKLETIKDEVGSGTVKTQP</sequence>
<dbReference type="CDD" id="cd06304">
    <property type="entry name" value="PBP1_BmpA_Med_PnrA-like"/>
    <property type="match status" value="1"/>
</dbReference>
<comment type="similarity">
    <text evidence="2">Belongs to the BMP lipoprotein family.</text>
</comment>
<dbReference type="GO" id="GO:0005886">
    <property type="term" value="C:plasma membrane"/>
    <property type="evidence" value="ECO:0007669"/>
    <property type="project" value="UniProtKB-SubCell"/>
</dbReference>
<dbReference type="STRING" id="573413.Spirs_1180"/>
<feature type="domain" description="ABC transporter substrate-binding protein PnrA-like" evidence="10">
    <location>
        <begin position="33"/>
        <end position="304"/>
    </location>
</feature>
<dbReference type="KEGG" id="ssm:Spirs_1180"/>
<dbReference type="InterPro" id="IPR028082">
    <property type="entry name" value="Peripla_BP_I"/>
</dbReference>
<gene>
    <name evidence="11" type="ordered locus">Spirs_1180</name>
</gene>
<dbReference type="PANTHER" id="PTHR34296">
    <property type="entry name" value="TRANSCRIPTIONAL ACTIVATOR PROTEIN MED"/>
    <property type="match status" value="1"/>
</dbReference>
<dbReference type="Pfam" id="PF02608">
    <property type="entry name" value="Bmp"/>
    <property type="match status" value="1"/>
</dbReference>
<evidence type="ECO:0000256" key="6">
    <source>
        <dbReference type="ARBA" id="ARBA00023136"/>
    </source>
</evidence>
<name>E1R2M7_SEDSS</name>
<keyword evidence="6" id="KW-0472">Membrane</keyword>
<dbReference type="InterPro" id="IPR050957">
    <property type="entry name" value="BMP_lipoprotein"/>
</dbReference>
<proteinExistence type="inferred from homology"/>
<dbReference type="InterPro" id="IPR003760">
    <property type="entry name" value="PnrA-like"/>
</dbReference>
<keyword evidence="12" id="KW-1185">Reference proteome</keyword>
<dbReference type="eggNOG" id="COG1744">
    <property type="taxonomic scope" value="Bacteria"/>
</dbReference>
<evidence type="ECO:0000256" key="1">
    <source>
        <dbReference type="ARBA" id="ARBA00004193"/>
    </source>
</evidence>
<dbReference type="RefSeq" id="WP_013253773.1">
    <property type="nucleotide sequence ID" value="NC_014364.1"/>
</dbReference>
<dbReference type="Proteomes" id="UP000002318">
    <property type="component" value="Chromosome"/>
</dbReference>
<accession>E1R2M7</accession>
<protein>
    <submittedName>
        <fullName evidence="11">Basic membrane lipoprotein</fullName>
    </submittedName>
</protein>
<dbReference type="EMBL" id="CP002116">
    <property type="protein sequence ID" value="ADK80309.1"/>
    <property type="molecule type" value="Genomic_DNA"/>
</dbReference>
<evidence type="ECO:0000313" key="11">
    <source>
        <dbReference type="EMBL" id="ADK80309.1"/>
    </source>
</evidence>
<keyword evidence="5 9" id="KW-0732">Signal</keyword>
<evidence type="ECO:0000313" key="12">
    <source>
        <dbReference type="Proteomes" id="UP000002318"/>
    </source>
</evidence>
<feature type="chain" id="PRO_5003150424" evidence="9">
    <location>
        <begin position="22"/>
        <end position="327"/>
    </location>
</feature>
<keyword evidence="3" id="KW-0813">Transport</keyword>
<keyword evidence="7" id="KW-0564">Palmitate</keyword>
<evidence type="ECO:0000259" key="10">
    <source>
        <dbReference type="Pfam" id="PF02608"/>
    </source>
</evidence>
<dbReference type="PANTHER" id="PTHR34296:SF2">
    <property type="entry name" value="ABC TRANSPORTER GUANOSINE-BINDING PROTEIN NUPN"/>
    <property type="match status" value="1"/>
</dbReference>
<evidence type="ECO:0000256" key="3">
    <source>
        <dbReference type="ARBA" id="ARBA00022448"/>
    </source>
</evidence>
<evidence type="ECO:0000256" key="5">
    <source>
        <dbReference type="ARBA" id="ARBA00022729"/>
    </source>
</evidence>
<dbReference type="HOGENOM" id="CLU_038813_1_1_12"/>
<dbReference type="OrthoDB" id="367058at2"/>
<keyword evidence="8 11" id="KW-0449">Lipoprotein</keyword>
<evidence type="ECO:0000256" key="2">
    <source>
        <dbReference type="ARBA" id="ARBA00008610"/>
    </source>
</evidence>
<evidence type="ECO:0000256" key="8">
    <source>
        <dbReference type="ARBA" id="ARBA00023288"/>
    </source>
</evidence>
<keyword evidence="4" id="KW-1003">Cell membrane</keyword>
<dbReference type="SUPFAM" id="SSF53822">
    <property type="entry name" value="Periplasmic binding protein-like I"/>
    <property type="match status" value="1"/>
</dbReference>
<organism evidence="11 12">
    <name type="scientific">Sediminispirochaeta smaragdinae (strain DSM 11293 / JCM 15392 / SEBR 4228)</name>
    <name type="common">Spirochaeta smaragdinae</name>
    <dbReference type="NCBI Taxonomy" id="573413"/>
    <lineage>
        <taxon>Bacteria</taxon>
        <taxon>Pseudomonadati</taxon>
        <taxon>Spirochaetota</taxon>
        <taxon>Spirochaetia</taxon>
        <taxon>Spirochaetales</taxon>
        <taxon>Spirochaetaceae</taxon>
        <taxon>Sediminispirochaeta</taxon>
    </lineage>
</organism>
<evidence type="ECO:0000256" key="9">
    <source>
        <dbReference type="SAM" id="SignalP"/>
    </source>
</evidence>
<feature type="signal peptide" evidence="9">
    <location>
        <begin position="1"/>
        <end position="21"/>
    </location>
</feature>
<evidence type="ECO:0000256" key="7">
    <source>
        <dbReference type="ARBA" id="ARBA00023139"/>
    </source>
</evidence>